<dbReference type="CDD" id="cd02440">
    <property type="entry name" value="AdoMet_MTases"/>
    <property type="match status" value="1"/>
</dbReference>
<name>A0A1T4NSG3_9ACTN</name>
<keyword evidence="2 5" id="KW-0808">Transferase</keyword>
<dbReference type="GO" id="GO:0008757">
    <property type="term" value="F:S-adenosylmethionine-dependent methyltransferase activity"/>
    <property type="evidence" value="ECO:0007669"/>
    <property type="project" value="InterPro"/>
</dbReference>
<accession>A0A1T4NSG3</accession>
<dbReference type="PANTHER" id="PTHR43464">
    <property type="entry name" value="METHYLTRANSFERASE"/>
    <property type="match status" value="1"/>
</dbReference>
<evidence type="ECO:0000256" key="1">
    <source>
        <dbReference type="ARBA" id="ARBA00022603"/>
    </source>
</evidence>
<protein>
    <submittedName>
        <fullName evidence="5">Methyltransferase domain-containing protein</fullName>
    </submittedName>
</protein>
<gene>
    <name evidence="5" type="ORF">SAMN02745673_01553</name>
</gene>
<dbReference type="InterPro" id="IPR029063">
    <property type="entry name" value="SAM-dependent_MTases_sf"/>
</dbReference>
<evidence type="ECO:0000313" key="5">
    <source>
        <dbReference type="EMBL" id="SJZ81638.1"/>
    </source>
</evidence>
<evidence type="ECO:0000256" key="2">
    <source>
        <dbReference type="ARBA" id="ARBA00022679"/>
    </source>
</evidence>
<dbReference type="OrthoDB" id="6064711at2"/>
<dbReference type="InterPro" id="IPR013216">
    <property type="entry name" value="Methyltransf_11"/>
</dbReference>
<dbReference type="RefSeq" id="WP_078760912.1">
    <property type="nucleotide sequence ID" value="NZ_FUWS01000003.1"/>
</dbReference>
<evidence type="ECO:0000313" key="6">
    <source>
        <dbReference type="Proteomes" id="UP000190637"/>
    </source>
</evidence>
<feature type="domain" description="Methyltransferase type 11" evidence="4">
    <location>
        <begin position="25"/>
        <end position="120"/>
    </location>
</feature>
<dbReference type="Pfam" id="PF08241">
    <property type="entry name" value="Methyltransf_11"/>
    <property type="match status" value="1"/>
</dbReference>
<keyword evidence="6" id="KW-1185">Reference proteome</keyword>
<dbReference type="Proteomes" id="UP000190637">
    <property type="component" value="Unassembled WGS sequence"/>
</dbReference>
<sequence length="214" mass="23020">MPFDHNAHYHGLLLRHLPDPCRRALDVGCGTGGFARRLARLGVDVDAVDPAEQAIATARSLTPATAGGGRVRFRRADITQTPLPAGTYDYISCLASIHHVPFATVADLRRALRPGGVLVILGCYREHTLADRLVSLAAVPVNALYRLGTALREAAGRGGQVSPPSVTARPAMTLDQVAEAARVLLPGSTLRRLLLWRYLLVYREPDERGPAPAP</sequence>
<dbReference type="PANTHER" id="PTHR43464:SF19">
    <property type="entry name" value="UBIQUINONE BIOSYNTHESIS O-METHYLTRANSFERASE, MITOCHONDRIAL"/>
    <property type="match status" value="1"/>
</dbReference>
<keyword evidence="1 5" id="KW-0489">Methyltransferase</keyword>
<dbReference type="Gene3D" id="3.40.50.150">
    <property type="entry name" value="Vaccinia Virus protein VP39"/>
    <property type="match status" value="1"/>
</dbReference>
<dbReference type="EMBL" id="FUWS01000003">
    <property type="protein sequence ID" value="SJZ81638.1"/>
    <property type="molecule type" value="Genomic_DNA"/>
</dbReference>
<dbReference type="AlphaFoldDB" id="A0A1T4NSG3"/>
<organism evidence="5 6">
    <name type="scientific">Marinactinospora thermotolerans DSM 45154</name>
    <dbReference type="NCBI Taxonomy" id="1122192"/>
    <lineage>
        <taxon>Bacteria</taxon>
        <taxon>Bacillati</taxon>
        <taxon>Actinomycetota</taxon>
        <taxon>Actinomycetes</taxon>
        <taxon>Streptosporangiales</taxon>
        <taxon>Nocardiopsidaceae</taxon>
        <taxon>Marinactinospora</taxon>
    </lineage>
</organism>
<proteinExistence type="predicted"/>
<keyword evidence="3" id="KW-0949">S-adenosyl-L-methionine</keyword>
<dbReference type="GO" id="GO:0032259">
    <property type="term" value="P:methylation"/>
    <property type="evidence" value="ECO:0007669"/>
    <property type="project" value="UniProtKB-KW"/>
</dbReference>
<evidence type="ECO:0000259" key="4">
    <source>
        <dbReference type="Pfam" id="PF08241"/>
    </source>
</evidence>
<dbReference type="SUPFAM" id="SSF53335">
    <property type="entry name" value="S-adenosyl-L-methionine-dependent methyltransferases"/>
    <property type="match status" value="1"/>
</dbReference>
<reference evidence="5 6" key="1">
    <citation type="submission" date="2017-02" db="EMBL/GenBank/DDBJ databases">
        <authorList>
            <person name="Peterson S.W."/>
        </authorList>
    </citation>
    <scope>NUCLEOTIDE SEQUENCE [LARGE SCALE GENOMIC DNA]</scope>
    <source>
        <strain evidence="5 6">DSM 45154</strain>
    </source>
</reference>
<dbReference type="STRING" id="1122192.SAMN02745673_01553"/>
<evidence type="ECO:0000256" key="3">
    <source>
        <dbReference type="ARBA" id="ARBA00022691"/>
    </source>
</evidence>